<dbReference type="CDD" id="cd02966">
    <property type="entry name" value="TlpA_like_family"/>
    <property type="match status" value="1"/>
</dbReference>
<accession>A0ABV2A9Z9</accession>
<evidence type="ECO:0000259" key="2">
    <source>
        <dbReference type="PROSITE" id="PS51352"/>
    </source>
</evidence>
<dbReference type="InterPro" id="IPR050553">
    <property type="entry name" value="Thioredoxin_ResA/DsbE_sf"/>
</dbReference>
<dbReference type="PROSITE" id="PS00194">
    <property type="entry name" value="THIOREDOXIN_1"/>
    <property type="match status" value="1"/>
</dbReference>
<reference evidence="3 4" key="1">
    <citation type="submission" date="2024-06" db="EMBL/GenBank/DDBJ databases">
        <authorList>
            <person name="Li Z."/>
            <person name="Jiang Y."/>
        </authorList>
    </citation>
    <scope>NUCLEOTIDE SEQUENCE [LARGE SCALE GENOMIC DNA]</scope>
    <source>
        <strain evidence="3 4">HSW-8</strain>
    </source>
</reference>
<name>A0ABV2A9Z9_9GAMM</name>
<proteinExistence type="predicted"/>
<keyword evidence="4" id="KW-1185">Reference proteome</keyword>
<evidence type="ECO:0000256" key="1">
    <source>
        <dbReference type="ARBA" id="ARBA00023284"/>
    </source>
</evidence>
<dbReference type="InterPro" id="IPR013766">
    <property type="entry name" value="Thioredoxin_domain"/>
</dbReference>
<dbReference type="PROSITE" id="PS51352">
    <property type="entry name" value="THIOREDOXIN_2"/>
    <property type="match status" value="1"/>
</dbReference>
<sequence>MASLTASGAACALAIGVKPPQALGRSADARVLCTADHLGRVLVVTFWASWCAPCLSEMRALESLQRQAAGRLAVVAVNIEDRRRFLALHRAQSGDLSLTLSHDDDGRVREAWGVGPIPHTFLIDHEGRLAGEYRGYDDAFIPVLVDRIRELLRRRAANAAASAS</sequence>
<evidence type="ECO:0000313" key="3">
    <source>
        <dbReference type="EMBL" id="MES0874087.1"/>
    </source>
</evidence>
<dbReference type="PANTHER" id="PTHR42852">
    <property type="entry name" value="THIOL:DISULFIDE INTERCHANGE PROTEIN DSBE"/>
    <property type="match status" value="1"/>
</dbReference>
<protein>
    <submittedName>
        <fullName evidence="3">TlpA disulfide reductase family protein</fullName>
    </submittedName>
</protein>
<dbReference type="InterPro" id="IPR036249">
    <property type="entry name" value="Thioredoxin-like_sf"/>
</dbReference>
<keyword evidence="1" id="KW-0676">Redox-active center</keyword>
<organism evidence="3 4">
    <name type="scientific">Sinimarinibacterium thermocellulolyticum</name>
    <dbReference type="NCBI Taxonomy" id="3170016"/>
    <lineage>
        <taxon>Bacteria</taxon>
        <taxon>Pseudomonadati</taxon>
        <taxon>Pseudomonadota</taxon>
        <taxon>Gammaproteobacteria</taxon>
        <taxon>Nevskiales</taxon>
        <taxon>Nevskiaceae</taxon>
        <taxon>Sinimarinibacterium</taxon>
    </lineage>
</organism>
<dbReference type="Proteomes" id="UP001465331">
    <property type="component" value="Unassembled WGS sequence"/>
</dbReference>
<evidence type="ECO:0000313" key="4">
    <source>
        <dbReference type="Proteomes" id="UP001465331"/>
    </source>
</evidence>
<dbReference type="Gene3D" id="3.40.30.10">
    <property type="entry name" value="Glutaredoxin"/>
    <property type="match status" value="1"/>
</dbReference>
<dbReference type="EMBL" id="JBEPIJ010000008">
    <property type="protein sequence ID" value="MES0874087.1"/>
    <property type="molecule type" value="Genomic_DNA"/>
</dbReference>
<dbReference type="SUPFAM" id="SSF52833">
    <property type="entry name" value="Thioredoxin-like"/>
    <property type="match status" value="1"/>
</dbReference>
<comment type="caution">
    <text evidence="3">The sequence shown here is derived from an EMBL/GenBank/DDBJ whole genome shotgun (WGS) entry which is preliminary data.</text>
</comment>
<dbReference type="PANTHER" id="PTHR42852:SF17">
    <property type="entry name" value="THIOREDOXIN-LIKE PROTEIN HI_1115"/>
    <property type="match status" value="1"/>
</dbReference>
<feature type="domain" description="Thioredoxin" evidence="2">
    <location>
        <begin position="13"/>
        <end position="153"/>
    </location>
</feature>
<dbReference type="InterPro" id="IPR000866">
    <property type="entry name" value="AhpC/TSA"/>
</dbReference>
<gene>
    <name evidence="3" type="ORF">ABSH63_08735</name>
</gene>
<dbReference type="InterPro" id="IPR017937">
    <property type="entry name" value="Thioredoxin_CS"/>
</dbReference>
<dbReference type="Pfam" id="PF00578">
    <property type="entry name" value="AhpC-TSA"/>
    <property type="match status" value="1"/>
</dbReference>